<feature type="non-terminal residue" evidence="1">
    <location>
        <position position="1"/>
    </location>
</feature>
<protein>
    <submittedName>
        <fullName evidence="1">33239_t:CDS:1</fullName>
    </submittedName>
</protein>
<gene>
    <name evidence="1" type="ORF">GMARGA_LOCUS38590</name>
</gene>
<evidence type="ECO:0000313" key="2">
    <source>
        <dbReference type="Proteomes" id="UP000789901"/>
    </source>
</evidence>
<accession>A0ABN7X3P1</accession>
<dbReference type="Proteomes" id="UP000789901">
    <property type="component" value="Unassembled WGS sequence"/>
</dbReference>
<dbReference type="EMBL" id="CAJVQB010086972">
    <property type="protein sequence ID" value="CAG8847282.1"/>
    <property type="molecule type" value="Genomic_DNA"/>
</dbReference>
<evidence type="ECO:0000313" key="1">
    <source>
        <dbReference type="EMBL" id="CAG8847282.1"/>
    </source>
</evidence>
<organism evidence="1 2">
    <name type="scientific">Gigaspora margarita</name>
    <dbReference type="NCBI Taxonomy" id="4874"/>
    <lineage>
        <taxon>Eukaryota</taxon>
        <taxon>Fungi</taxon>
        <taxon>Fungi incertae sedis</taxon>
        <taxon>Mucoromycota</taxon>
        <taxon>Glomeromycotina</taxon>
        <taxon>Glomeromycetes</taxon>
        <taxon>Diversisporales</taxon>
        <taxon>Gigasporaceae</taxon>
        <taxon>Gigaspora</taxon>
    </lineage>
</organism>
<proteinExistence type="predicted"/>
<comment type="caution">
    <text evidence="1">The sequence shown here is derived from an EMBL/GenBank/DDBJ whole genome shotgun (WGS) entry which is preliminary data.</text>
</comment>
<name>A0ABN7X3P1_GIGMA</name>
<reference evidence="1 2" key="1">
    <citation type="submission" date="2021-06" db="EMBL/GenBank/DDBJ databases">
        <authorList>
            <person name="Kallberg Y."/>
            <person name="Tangrot J."/>
            <person name="Rosling A."/>
        </authorList>
    </citation>
    <scope>NUCLEOTIDE SEQUENCE [LARGE SCALE GENOMIC DNA]</scope>
    <source>
        <strain evidence="1 2">120-4 pot B 10/14</strain>
    </source>
</reference>
<keyword evidence="2" id="KW-1185">Reference proteome</keyword>
<sequence>KHIMVTIALLNNLAGLQKPNNLYTLVLYLENINSTNKKLTKSIETIKMNYSQMDGHLKEP</sequence>